<dbReference type="EnsemblBacteria" id="CAD78978">
    <property type="protein sequence ID" value="CAD78978"/>
    <property type="gene ID" value="RB11191"/>
</dbReference>
<gene>
    <name evidence="13" type="primary">hydH</name>
    <name evidence="13" type="ordered locus">RB11191</name>
</gene>
<dbReference type="PROSITE" id="PS50112">
    <property type="entry name" value="PAS"/>
    <property type="match status" value="1"/>
</dbReference>
<dbReference type="KEGG" id="rba:RB11191"/>
<evidence type="ECO:0000256" key="1">
    <source>
        <dbReference type="ARBA" id="ARBA00000085"/>
    </source>
</evidence>
<dbReference type="PANTHER" id="PTHR43065:SF10">
    <property type="entry name" value="PEROXIDE STRESS-ACTIVATED HISTIDINE KINASE MAK3"/>
    <property type="match status" value="1"/>
</dbReference>
<dbReference type="SUPFAM" id="SSF52172">
    <property type="entry name" value="CheY-like"/>
    <property type="match status" value="1"/>
</dbReference>
<evidence type="ECO:0000256" key="5">
    <source>
        <dbReference type="ARBA" id="ARBA00022741"/>
    </source>
</evidence>
<protein>
    <recommendedName>
        <fullName evidence="2">histidine kinase</fullName>
        <ecNumber evidence="2">2.7.13.3</ecNumber>
    </recommendedName>
</protein>
<dbReference type="eggNOG" id="COG4191">
    <property type="taxonomic scope" value="Bacteria"/>
</dbReference>
<dbReference type="CDD" id="cd00075">
    <property type="entry name" value="HATPase"/>
    <property type="match status" value="1"/>
</dbReference>
<evidence type="ECO:0000256" key="2">
    <source>
        <dbReference type="ARBA" id="ARBA00012438"/>
    </source>
</evidence>
<dbReference type="GO" id="GO:0005524">
    <property type="term" value="F:ATP binding"/>
    <property type="evidence" value="ECO:0007669"/>
    <property type="project" value="UniProtKB-KW"/>
</dbReference>
<proteinExistence type="predicted"/>
<feature type="domain" description="Histidine kinase" evidence="10">
    <location>
        <begin position="276"/>
        <end position="482"/>
    </location>
</feature>
<dbReference type="Pfam" id="PF02518">
    <property type="entry name" value="HATPase_c"/>
    <property type="match status" value="1"/>
</dbReference>
<keyword evidence="3 9" id="KW-0597">Phosphoprotein</keyword>
<dbReference type="SMART" id="SM00387">
    <property type="entry name" value="HATPase_c"/>
    <property type="match status" value="1"/>
</dbReference>
<dbReference type="InterPro" id="IPR036890">
    <property type="entry name" value="HATPase_C_sf"/>
</dbReference>
<keyword evidence="14" id="KW-1185">Reference proteome</keyword>
<dbReference type="InterPro" id="IPR003594">
    <property type="entry name" value="HATPase_dom"/>
</dbReference>
<sequence>MSSGPMTYLNHILVIEDDLDAAESLSDMLSIDGFQITTTASVQDAMELLESQRFGVILTDRHLPDGLIEHRLQEILEVSSKTPVIVVTGYSDLQAVILAFRQGISDYVIKPIIPEDLIQTVRRILERRVLEQHLQIEHAFAERIQSTAEAIILVIDFDGRVIHFNRFFTELTGWAQGDLIGENWFDRCIYPEDRDRLINVCDTMSRTDRYRGCTNRIRCKNGEAREIRWSNSKWSEADGGQQFILAIGIDVSDLAEATQRAVRAERLAAIGETVAALAHESRNAIQRINAASEVLAINIRGNVDSEEELSVVQRAASDLSTLLESVRAFAAPIQAKLECADLREIWRRSWDDLECKRSGRDVELVENATSCLHDVKVDVCRMEQLFRNLFLNALEASEGPVRIEIDCECNDEMVCLKVTDDGPGLTAEQSAHLFEPFYTTKPTGTGLGMPICQRIVEAHGGTIAAGNHLNGTEVAICVPRVKAAVLVS</sequence>
<dbReference type="STRING" id="243090.RB11191"/>
<dbReference type="InterPro" id="IPR013767">
    <property type="entry name" value="PAS_fold"/>
</dbReference>
<dbReference type="SUPFAM" id="SSF55785">
    <property type="entry name" value="PYP-like sensor domain (PAS domain)"/>
    <property type="match status" value="1"/>
</dbReference>
<dbReference type="SMART" id="SM00091">
    <property type="entry name" value="PAS"/>
    <property type="match status" value="1"/>
</dbReference>
<organism evidence="13 14">
    <name type="scientific">Rhodopirellula baltica (strain DSM 10527 / NCIMB 13988 / SH1)</name>
    <dbReference type="NCBI Taxonomy" id="243090"/>
    <lineage>
        <taxon>Bacteria</taxon>
        <taxon>Pseudomonadati</taxon>
        <taxon>Planctomycetota</taxon>
        <taxon>Planctomycetia</taxon>
        <taxon>Pirellulales</taxon>
        <taxon>Pirellulaceae</taxon>
        <taxon>Rhodopirellula</taxon>
    </lineage>
</organism>
<dbReference type="PANTHER" id="PTHR43065">
    <property type="entry name" value="SENSOR HISTIDINE KINASE"/>
    <property type="match status" value="1"/>
</dbReference>
<dbReference type="InterPro" id="IPR011006">
    <property type="entry name" value="CheY-like_superfamily"/>
</dbReference>
<dbReference type="InterPro" id="IPR005467">
    <property type="entry name" value="His_kinase_dom"/>
</dbReference>
<evidence type="ECO:0000256" key="8">
    <source>
        <dbReference type="ARBA" id="ARBA00023012"/>
    </source>
</evidence>
<feature type="domain" description="Response regulatory" evidence="11">
    <location>
        <begin position="11"/>
        <end position="125"/>
    </location>
</feature>
<evidence type="ECO:0000313" key="13">
    <source>
        <dbReference type="EMBL" id="CAD78978.1"/>
    </source>
</evidence>
<evidence type="ECO:0000313" key="14">
    <source>
        <dbReference type="Proteomes" id="UP000001025"/>
    </source>
</evidence>
<reference evidence="13 14" key="1">
    <citation type="journal article" date="2003" name="Proc. Natl. Acad. Sci. U.S.A.">
        <title>Complete genome sequence of the marine planctomycete Pirellula sp. strain 1.</title>
        <authorList>
            <person name="Gloeckner F.O."/>
            <person name="Kube M."/>
            <person name="Bauer M."/>
            <person name="Teeling H."/>
            <person name="Lombardot T."/>
            <person name="Ludwig W."/>
            <person name="Gade D."/>
            <person name="Beck A."/>
            <person name="Borzym K."/>
            <person name="Heitmann K."/>
            <person name="Rabus R."/>
            <person name="Schlesner H."/>
            <person name="Amann R."/>
            <person name="Reinhardt R."/>
        </authorList>
    </citation>
    <scope>NUCLEOTIDE SEQUENCE [LARGE SCALE GENOMIC DNA]</scope>
    <source>
        <strain evidence="14">DSM 10527 / NCIMB 13988 / SH1</strain>
    </source>
</reference>
<evidence type="ECO:0000259" key="12">
    <source>
        <dbReference type="PROSITE" id="PS50112"/>
    </source>
</evidence>
<dbReference type="Gene3D" id="3.30.450.20">
    <property type="entry name" value="PAS domain"/>
    <property type="match status" value="1"/>
</dbReference>
<accession>Q7UEQ7</accession>
<feature type="modified residue" description="4-aspartylphosphate" evidence="9">
    <location>
        <position position="60"/>
    </location>
</feature>
<keyword evidence="5" id="KW-0547">Nucleotide-binding</keyword>
<evidence type="ECO:0000259" key="10">
    <source>
        <dbReference type="PROSITE" id="PS50109"/>
    </source>
</evidence>
<dbReference type="NCBIfam" id="TIGR00229">
    <property type="entry name" value="sensory_box"/>
    <property type="match status" value="1"/>
</dbReference>
<evidence type="ECO:0000256" key="3">
    <source>
        <dbReference type="ARBA" id="ARBA00022553"/>
    </source>
</evidence>
<evidence type="ECO:0000256" key="4">
    <source>
        <dbReference type="ARBA" id="ARBA00022679"/>
    </source>
</evidence>
<evidence type="ECO:0000259" key="11">
    <source>
        <dbReference type="PROSITE" id="PS50110"/>
    </source>
</evidence>
<dbReference type="GO" id="GO:0006355">
    <property type="term" value="P:regulation of DNA-templated transcription"/>
    <property type="evidence" value="ECO:0007669"/>
    <property type="project" value="InterPro"/>
</dbReference>
<dbReference type="InterPro" id="IPR004358">
    <property type="entry name" value="Sig_transdc_His_kin-like_C"/>
</dbReference>
<evidence type="ECO:0000256" key="9">
    <source>
        <dbReference type="PROSITE-ProRule" id="PRU00169"/>
    </source>
</evidence>
<dbReference type="InterPro" id="IPR035965">
    <property type="entry name" value="PAS-like_dom_sf"/>
</dbReference>
<dbReference type="Gene3D" id="3.40.50.2300">
    <property type="match status" value="1"/>
</dbReference>
<keyword evidence="8" id="KW-0902">Two-component regulatory system</keyword>
<dbReference type="EMBL" id="BX294153">
    <property type="protein sequence ID" value="CAD78978.1"/>
    <property type="molecule type" value="Genomic_DNA"/>
</dbReference>
<dbReference type="EC" id="2.7.13.3" evidence="2"/>
<dbReference type="AlphaFoldDB" id="Q7UEQ7"/>
<evidence type="ECO:0000256" key="7">
    <source>
        <dbReference type="ARBA" id="ARBA00022840"/>
    </source>
</evidence>
<keyword evidence="7" id="KW-0067">ATP-binding</keyword>
<dbReference type="Proteomes" id="UP000001025">
    <property type="component" value="Chromosome"/>
</dbReference>
<dbReference type="InterPro" id="IPR000014">
    <property type="entry name" value="PAS"/>
</dbReference>
<dbReference type="Gene3D" id="1.10.287.130">
    <property type="match status" value="1"/>
</dbReference>
<dbReference type="CDD" id="cd00130">
    <property type="entry name" value="PAS"/>
    <property type="match status" value="1"/>
</dbReference>
<dbReference type="OrthoDB" id="236031at2"/>
<dbReference type="GO" id="GO:0000155">
    <property type="term" value="F:phosphorelay sensor kinase activity"/>
    <property type="evidence" value="ECO:0000318"/>
    <property type="project" value="GO_Central"/>
</dbReference>
<feature type="domain" description="PAS" evidence="12">
    <location>
        <begin position="136"/>
        <end position="208"/>
    </location>
</feature>
<evidence type="ECO:0000256" key="6">
    <source>
        <dbReference type="ARBA" id="ARBA00022777"/>
    </source>
</evidence>
<dbReference type="SUPFAM" id="SSF55874">
    <property type="entry name" value="ATPase domain of HSP90 chaperone/DNA topoisomerase II/histidine kinase"/>
    <property type="match status" value="1"/>
</dbReference>
<dbReference type="HOGENOM" id="CLU_535138_0_0_0"/>
<dbReference type="PRINTS" id="PR00344">
    <property type="entry name" value="BCTRLSENSOR"/>
</dbReference>
<dbReference type="PROSITE" id="PS50110">
    <property type="entry name" value="RESPONSE_REGULATORY"/>
    <property type="match status" value="1"/>
</dbReference>
<dbReference type="InParanoid" id="Q7UEQ7"/>
<keyword evidence="6 13" id="KW-0418">Kinase</keyword>
<dbReference type="SMART" id="SM00448">
    <property type="entry name" value="REC"/>
    <property type="match status" value="1"/>
</dbReference>
<dbReference type="InterPro" id="IPR001789">
    <property type="entry name" value="Sig_transdc_resp-reg_receiver"/>
</dbReference>
<dbReference type="GO" id="GO:0007165">
    <property type="term" value="P:signal transduction"/>
    <property type="evidence" value="ECO:0000318"/>
    <property type="project" value="GO_Central"/>
</dbReference>
<name>Q7UEQ7_RHOBA</name>
<dbReference type="PATRIC" id="fig|243090.15.peg.5417"/>
<dbReference type="Pfam" id="PF00072">
    <property type="entry name" value="Response_reg"/>
    <property type="match status" value="1"/>
</dbReference>
<dbReference type="PROSITE" id="PS50109">
    <property type="entry name" value="HIS_KIN"/>
    <property type="match status" value="1"/>
</dbReference>
<dbReference type="eggNOG" id="COG2204">
    <property type="taxonomic scope" value="Bacteria"/>
</dbReference>
<dbReference type="Gene3D" id="3.30.565.10">
    <property type="entry name" value="Histidine kinase-like ATPase, C-terminal domain"/>
    <property type="match status" value="1"/>
</dbReference>
<dbReference type="Pfam" id="PF00989">
    <property type="entry name" value="PAS"/>
    <property type="match status" value="1"/>
</dbReference>
<keyword evidence="4 13" id="KW-0808">Transferase</keyword>
<comment type="catalytic activity">
    <reaction evidence="1">
        <text>ATP + protein L-histidine = ADP + protein N-phospho-L-histidine.</text>
        <dbReference type="EC" id="2.7.13.3"/>
    </reaction>
</comment>